<feature type="compositionally biased region" description="Basic and acidic residues" evidence="1">
    <location>
        <begin position="341"/>
        <end position="358"/>
    </location>
</feature>
<dbReference type="Proteomes" id="UP001162483">
    <property type="component" value="Unassembled WGS sequence"/>
</dbReference>
<evidence type="ECO:0000259" key="3">
    <source>
        <dbReference type="Pfam" id="PF22687"/>
    </source>
</evidence>
<reference evidence="4" key="1">
    <citation type="submission" date="2023-05" db="EMBL/GenBank/DDBJ databases">
        <authorList>
            <person name="Stuckert A."/>
        </authorList>
    </citation>
    <scope>NUCLEOTIDE SEQUENCE</scope>
</reference>
<comment type="caution">
    <text evidence="4">The sequence shown here is derived from an EMBL/GenBank/DDBJ whole genome shotgun (WGS) entry which is preliminary data.</text>
</comment>
<dbReference type="InterPro" id="IPR015525">
    <property type="entry name" value="BRCA2"/>
</dbReference>
<proteinExistence type="predicted"/>
<feature type="compositionally biased region" description="Polar residues" evidence="1">
    <location>
        <begin position="324"/>
        <end position="340"/>
    </location>
</feature>
<evidence type="ECO:0000256" key="1">
    <source>
        <dbReference type="SAM" id="MobiDB-lite"/>
    </source>
</evidence>
<dbReference type="InterPro" id="IPR055077">
    <property type="entry name" value="BRCA2_TR2"/>
</dbReference>
<dbReference type="InterPro" id="IPR015188">
    <property type="entry name" value="BRCA2_OB_3"/>
</dbReference>
<dbReference type="PANTHER" id="PTHR11289:SF0">
    <property type="entry name" value="BREAST CANCER TYPE 2 SUSCEPTIBILITY PROTEIN"/>
    <property type="match status" value="1"/>
</dbReference>
<evidence type="ECO:0000313" key="4">
    <source>
        <dbReference type="EMBL" id="CAI9557234.1"/>
    </source>
</evidence>
<feature type="compositionally biased region" description="Basic residues" evidence="1">
    <location>
        <begin position="359"/>
        <end position="368"/>
    </location>
</feature>
<dbReference type="Pfam" id="PF22687">
    <property type="entry name" value="BRCA2_TR2"/>
    <property type="match status" value="1"/>
</dbReference>
<dbReference type="Pfam" id="PF09104">
    <property type="entry name" value="BRCA-2_OB3"/>
    <property type="match status" value="1"/>
</dbReference>
<evidence type="ECO:0000313" key="5">
    <source>
        <dbReference type="Proteomes" id="UP001162483"/>
    </source>
</evidence>
<gene>
    <name evidence="4" type="ORF">SPARVUS_LOCUS4670651</name>
</gene>
<evidence type="ECO:0000259" key="2">
    <source>
        <dbReference type="Pfam" id="PF09104"/>
    </source>
</evidence>
<sequence length="368" mass="41350">MAAVQLTATKKTQFQQQQPSQDILEQIYTERQVTDFSQLVKPNFATEYCEVDIVGLVISTHQKIGAAPIVYLSDEAQDIVAVKFWTDLSQLTLEELTKPGTLIAASNLRWRSEYTAGIPIVSFGDLSYITANPKEQHLQKTIHKLRQSVQAIQKFRHEAEIKLFDILRVPHPEEKRPLAQHSSDSHTVTNKFSTPVAKLGRAQMNPLNTPDSSNTIISSISDRDPKTCKKMKGLDFLSRIPSPPPLTPVHPFVSPSLQRAFRPPRNMQKDVQTSEQPILISKREFVADEELAMINTQALVSGIEEGNRQPKAETSADLQKGKISPNQSTGKPDPSVTSSHTDIDTTTKKEDTGFTDQRKLRRRRKHKL</sequence>
<protein>
    <submittedName>
        <fullName evidence="4">Uncharacterized protein</fullName>
    </submittedName>
</protein>
<dbReference type="EMBL" id="CATNWA010008984">
    <property type="protein sequence ID" value="CAI9557234.1"/>
    <property type="molecule type" value="Genomic_DNA"/>
</dbReference>
<organism evidence="4 5">
    <name type="scientific">Staurois parvus</name>
    <dbReference type="NCBI Taxonomy" id="386267"/>
    <lineage>
        <taxon>Eukaryota</taxon>
        <taxon>Metazoa</taxon>
        <taxon>Chordata</taxon>
        <taxon>Craniata</taxon>
        <taxon>Vertebrata</taxon>
        <taxon>Euteleostomi</taxon>
        <taxon>Amphibia</taxon>
        <taxon>Batrachia</taxon>
        <taxon>Anura</taxon>
        <taxon>Neobatrachia</taxon>
        <taxon>Ranoidea</taxon>
        <taxon>Ranidae</taxon>
        <taxon>Staurois</taxon>
    </lineage>
</organism>
<dbReference type="InterPro" id="IPR012340">
    <property type="entry name" value="NA-bd_OB-fold"/>
</dbReference>
<dbReference type="PANTHER" id="PTHR11289">
    <property type="entry name" value="BREAST CANCER TYPE 2 SUSCEPTIBILITY PROTEIN BRCA2"/>
    <property type="match status" value="1"/>
</dbReference>
<name>A0ABN9CAY1_9NEOB</name>
<feature type="region of interest" description="Disordered" evidence="1">
    <location>
        <begin position="202"/>
        <end position="224"/>
    </location>
</feature>
<dbReference type="Gene3D" id="2.40.50.140">
    <property type="entry name" value="Nucleic acid-binding proteins"/>
    <property type="match status" value="1"/>
</dbReference>
<feature type="domain" description="BRCA2 OB3" evidence="2">
    <location>
        <begin position="31"/>
        <end position="167"/>
    </location>
</feature>
<keyword evidence="5" id="KW-1185">Reference proteome</keyword>
<feature type="region of interest" description="Disordered" evidence="1">
    <location>
        <begin position="305"/>
        <end position="368"/>
    </location>
</feature>
<feature type="domain" description="BRCA2 TR2" evidence="3">
    <location>
        <begin position="223"/>
        <end position="275"/>
    </location>
</feature>
<dbReference type="SUPFAM" id="SSF50249">
    <property type="entry name" value="Nucleic acid-binding proteins"/>
    <property type="match status" value="1"/>
</dbReference>
<accession>A0ABN9CAY1</accession>